<protein>
    <recommendedName>
        <fullName evidence="9">FAD dependent oxidoreductase</fullName>
    </recommendedName>
</protein>
<organism evidence="7 8">
    <name type="scientific">Conoideocrella luteorostrata</name>
    <dbReference type="NCBI Taxonomy" id="1105319"/>
    <lineage>
        <taxon>Eukaryota</taxon>
        <taxon>Fungi</taxon>
        <taxon>Dikarya</taxon>
        <taxon>Ascomycota</taxon>
        <taxon>Pezizomycotina</taxon>
        <taxon>Sordariomycetes</taxon>
        <taxon>Hypocreomycetidae</taxon>
        <taxon>Hypocreales</taxon>
        <taxon>Clavicipitaceae</taxon>
        <taxon>Conoideocrella</taxon>
    </lineage>
</organism>
<gene>
    <name evidence="7" type="ORF">QQS21_004859</name>
</gene>
<dbReference type="Pfam" id="PF12831">
    <property type="entry name" value="FAD_oxidored"/>
    <property type="match status" value="1"/>
</dbReference>
<reference evidence="7" key="1">
    <citation type="submission" date="2023-06" db="EMBL/GenBank/DDBJ databases">
        <title>Conoideocrella luteorostrata (Hypocreales: Clavicipitaceae), a potential biocontrol fungus for elongate hemlock scale in United States Christmas tree production areas.</title>
        <authorList>
            <person name="Barrett H."/>
            <person name="Lovett B."/>
            <person name="Macias A.M."/>
            <person name="Stajich J.E."/>
            <person name="Kasson M.T."/>
        </authorList>
    </citation>
    <scope>NUCLEOTIDE SEQUENCE</scope>
    <source>
        <strain evidence="7">ARSEF 14590</strain>
    </source>
</reference>
<dbReference type="GO" id="GO:0016491">
    <property type="term" value="F:oxidoreductase activity"/>
    <property type="evidence" value="ECO:0007669"/>
    <property type="project" value="UniProtKB-KW"/>
</dbReference>
<keyword evidence="8" id="KW-1185">Reference proteome</keyword>
<name>A0AAJ0CRM4_9HYPO</name>
<evidence type="ECO:0000313" key="8">
    <source>
        <dbReference type="Proteomes" id="UP001251528"/>
    </source>
</evidence>
<sequence>MSIRPHRAIPGSQHLNLASLLIYVLSWAALGIATAQPQGATIDDERASCAVYGQAKYDVLIYGATPAGLAAAIQTKRMKKTVAIVSPSKHVGGLTASGLGWTDSKDGNAIGGIAREFYGRVYKHYKSDSAWSKESRAQYMKKQATAQPGPTIDDGKQVQWTFEPHVAERIFEDWIKDLDIAVFRNDPLDRSADGVKKKDGRIVSFKTASGRVYDASMFIDASYEGDLMAAAGIDYRIGRESQAEFSESLAGIRIDPKDGYLGMDPYVQKGDPKSGLIKGIDRVIAAADVHKMNGTADTFRLQSFNYRLCLTQQTDSRIAFSKPKDYDAASYEILLRYIESGYHDKFFTKNPMPNGKTDSNSNGHVSTDLLGGNYDAQRKTNYIEQDYKQRAEIVQRHKTYTQGFFWTLANHPRVPERFRKSASAWGYAKDEFGSNEHWPYEIYIREARRMKGRYTMTQADVQSPKKPVQDSSIGLGSYTLDVHEAERVVVSNKVHNEGLIHVPISRSFPIPLGSVVTPPNIATNFLNPVTMSSTHVAFASIRMEPTYMIMGQSAATAAVLAIEQCAKIQDVDRQKLDARLREDKQILAV</sequence>
<evidence type="ECO:0008006" key="9">
    <source>
        <dbReference type="Google" id="ProtNLM"/>
    </source>
</evidence>
<dbReference type="Gene3D" id="3.50.50.60">
    <property type="entry name" value="FAD/NAD(P)-binding domain"/>
    <property type="match status" value="1"/>
</dbReference>
<proteinExistence type="predicted"/>
<dbReference type="AlphaFoldDB" id="A0AAJ0CRM4"/>
<dbReference type="GO" id="GO:0046872">
    <property type="term" value="F:metal ion binding"/>
    <property type="evidence" value="ECO:0007669"/>
    <property type="project" value="UniProtKB-KW"/>
</dbReference>
<evidence type="ECO:0000313" key="7">
    <source>
        <dbReference type="EMBL" id="KAK2601624.1"/>
    </source>
</evidence>
<dbReference type="PANTHER" id="PTHR43498:SF1">
    <property type="entry name" value="COB--COM HETERODISULFIDE REDUCTASE IRON-SULFUR SUBUNIT A"/>
    <property type="match status" value="1"/>
</dbReference>
<dbReference type="Proteomes" id="UP001251528">
    <property type="component" value="Unassembled WGS sequence"/>
</dbReference>
<dbReference type="GO" id="GO:0051539">
    <property type="term" value="F:4 iron, 4 sulfur cluster binding"/>
    <property type="evidence" value="ECO:0007669"/>
    <property type="project" value="UniProtKB-KW"/>
</dbReference>
<evidence type="ECO:0000256" key="5">
    <source>
        <dbReference type="ARBA" id="ARBA00023014"/>
    </source>
</evidence>
<accession>A0AAJ0CRM4</accession>
<dbReference type="SUPFAM" id="SSF51905">
    <property type="entry name" value="FAD/NAD(P)-binding domain"/>
    <property type="match status" value="1"/>
</dbReference>
<keyword evidence="5" id="KW-0411">Iron-sulfur</keyword>
<keyword evidence="4" id="KW-0408">Iron</keyword>
<dbReference type="PANTHER" id="PTHR43498">
    <property type="entry name" value="FERREDOXIN:COB-COM HETERODISULFIDE REDUCTASE SUBUNIT A"/>
    <property type="match status" value="1"/>
</dbReference>
<keyword evidence="2" id="KW-0479">Metal-binding</keyword>
<comment type="caution">
    <text evidence="7">The sequence shown here is derived from an EMBL/GenBank/DDBJ whole genome shotgun (WGS) entry which is preliminary data.</text>
</comment>
<evidence type="ECO:0000256" key="2">
    <source>
        <dbReference type="ARBA" id="ARBA00022723"/>
    </source>
</evidence>
<feature type="chain" id="PRO_5042530687" description="FAD dependent oxidoreductase" evidence="6">
    <location>
        <begin position="36"/>
        <end position="589"/>
    </location>
</feature>
<evidence type="ECO:0000256" key="4">
    <source>
        <dbReference type="ARBA" id="ARBA00023004"/>
    </source>
</evidence>
<evidence type="ECO:0000256" key="6">
    <source>
        <dbReference type="SAM" id="SignalP"/>
    </source>
</evidence>
<evidence type="ECO:0000256" key="1">
    <source>
        <dbReference type="ARBA" id="ARBA00022485"/>
    </source>
</evidence>
<dbReference type="EMBL" id="JASWJB010000074">
    <property type="protein sequence ID" value="KAK2601624.1"/>
    <property type="molecule type" value="Genomic_DNA"/>
</dbReference>
<keyword evidence="1" id="KW-0004">4Fe-4S</keyword>
<feature type="signal peptide" evidence="6">
    <location>
        <begin position="1"/>
        <end position="35"/>
    </location>
</feature>
<evidence type="ECO:0000256" key="3">
    <source>
        <dbReference type="ARBA" id="ARBA00023002"/>
    </source>
</evidence>
<dbReference type="InterPro" id="IPR036188">
    <property type="entry name" value="FAD/NAD-bd_sf"/>
</dbReference>
<dbReference type="InterPro" id="IPR039650">
    <property type="entry name" value="HdrA-like"/>
</dbReference>
<keyword evidence="6" id="KW-0732">Signal</keyword>
<keyword evidence="3" id="KW-0560">Oxidoreductase</keyword>